<keyword evidence="4" id="KW-0653">Protein transport</keyword>
<dbReference type="AlphaFoldDB" id="A0A1B1YS38"/>
<proteinExistence type="predicted"/>
<dbReference type="STRING" id="1810504.PG2T_05075"/>
<dbReference type="InParanoid" id="A0A1B1YS38"/>
<name>A0A1B1YS38_9GAMM</name>
<dbReference type="Pfam" id="PF03548">
    <property type="entry name" value="LolA"/>
    <property type="match status" value="1"/>
</dbReference>
<evidence type="ECO:0000313" key="8">
    <source>
        <dbReference type="Proteomes" id="UP000092952"/>
    </source>
</evidence>
<dbReference type="SUPFAM" id="SSF89392">
    <property type="entry name" value="Prokaryotic lipoproteins and lipoprotein localization factors"/>
    <property type="match status" value="1"/>
</dbReference>
<evidence type="ECO:0000256" key="5">
    <source>
        <dbReference type="SAM" id="MobiDB-lite"/>
    </source>
</evidence>
<dbReference type="Gene3D" id="2.50.20.10">
    <property type="entry name" value="Lipoprotein localisation LolA/LolB/LppX"/>
    <property type="match status" value="1"/>
</dbReference>
<dbReference type="InterPro" id="IPR004564">
    <property type="entry name" value="OM_lipoprot_carrier_LolA-like"/>
</dbReference>
<dbReference type="OrthoDB" id="7025041at2"/>
<dbReference type="KEGG" id="gbi:PG2T_05075"/>
<evidence type="ECO:0000256" key="1">
    <source>
        <dbReference type="ARBA" id="ARBA00011245"/>
    </source>
</evidence>
<evidence type="ECO:0000313" key="7">
    <source>
        <dbReference type="EMBL" id="ANX03628.1"/>
    </source>
</evidence>
<dbReference type="GO" id="GO:0015031">
    <property type="term" value="P:protein transport"/>
    <property type="evidence" value="ECO:0007669"/>
    <property type="project" value="UniProtKB-KW"/>
</dbReference>
<feature type="signal peptide" evidence="6">
    <location>
        <begin position="1"/>
        <end position="19"/>
    </location>
</feature>
<organism evidence="7 8">
    <name type="scientific">Immundisolibacter cernigliae</name>
    <dbReference type="NCBI Taxonomy" id="1810504"/>
    <lineage>
        <taxon>Bacteria</taxon>
        <taxon>Pseudomonadati</taxon>
        <taxon>Pseudomonadota</taxon>
        <taxon>Gammaproteobacteria</taxon>
        <taxon>Immundisolibacterales</taxon>
        <taxon>Immundisolibacteraceae</taxon>
        <taxon>Immundisolibacter</taxon>
    </lineage>
</organism>
<evidence type="ECO:0000256" key="2">
    <source>
        <dbReference type="ARBA" id="ARBA00022448"/>
    </source>
</evidence>
<dbReference type="CDD" id="cd16325">
    <property type="entry name" value="LolA"/>
    <property type="match status" value="1"/>
</dbReference>
<feature type="region of interest" description="Disordered" evidence="5">
    <location>
        <begin position="195"/>
        <end position="215"/>
    </location>
</feature>
<reference evidence="8" key="1">
    <citation type="submission" date="2016-03" db="EMBL/GenBank/DDBJ databases">
        <title>Complete genome sequence of Solimmundus cernigliae, representing a novel lineage of polycyclic aromatic hydrocarbon degraders within the Gammaproteobacteria.</title>
        <authorList>
            <person name="Singleton D.R."/>
            <person name="Dickey A.N."/>
            <person name="Scholl E.H."/>
            <person name="Wright F.A."/>
            <person name="Aitken M.D."/>
        </authorList>
    </citation>
    <scope>NUCLEOTIDE SEQUENCE [LARGE SCALE GENOMIC DNA]</scope>
    <source>
        <strain evidence="8">TR3.2</strain>
    </source>
</reference>
<gene>
    <name evidence="7" type="ORF">PG2T_05075</name>
</gene>
<evidence type="ECO:0000256" key="3">
    <source>
        <dbReference type="ARBA" id="ARBA00022729"/>
    </source>
</evidence>
<keyword evidence="2" id="KW-0813">Transport</keyword>
<evidence type="ECO:0000256" key="6">
    <source>
        <dbReference type="SAM" id="SignalP"/>
    </source>
</evidence>
<dbReference type="RefSeq" id="WP_068803163.1">
    <property type="nucleotide sequence ID" value="NZ_CP014671.1"/>
</dbReference>
<feature type="chain" id="PRO_5008533062" description="Outer membrane lipoprotein carrier protein LolA" evidence="6">
    <location>
        <begin position="20"/>
        <end position="215"/>
    </location>
</feature>
<sequence>MKHALRWLIAMLFAMPGLADDLFDHPQTPARAQAVLRAAMPDLGQIQVLRGRFEQRKYLSEIPQPLSSAGEFLLVRDLGVWWHAQTPIDSAVTLTHGGLVQLDAGPSTQGRTSLHQPGSELVASVFFALFTLDIDTLARSFDLFMTDSGGRWQLGLRPRDASLAAWFHQATISGGARVEQVRLYEAAGDRTEIDLDATAQPRSSLTPAERQRFEP</sequence>
<evidence type="ECO:0008006" key="9">
    <source>
        <dbReference type="Google" id="ProtNLM"/>
    </source>
</evidence>
<dbReference type="EMBL" id="CP014671">
    <property type="protein sequence ID" value="ANX03628.1"/>
    <property type="molecule type" value="Genomic_DNA"/>
</dbReference>
<protein>
    <recommendedName>
        <fullName evidence="9">Outer membrane lipoprotein carrier protein LolA</fullName>
    </recommendedName>
</protein>
<dbReference type="InterPro" id="IPR029046">
    <property type="entry name" value="LolA/LolB/LppX"/>
</dbReference>
<evidence type="ECO:0000256" key="4">
    <source>
        <dbReference type="ARBA" id="ARBA00022927"/>
    </source>
</evidence>
<dbReference type="Proteomes" id="UP000092952">
    <property type="component" value="Chromosome"/>
</dbReference>
<keyword evidence="3 6" id="KW-0732">Signal</keyword>
<comment type="subunit">
    <text evidence="1">Monomer.</text>
</comment>
<accession>A0A1B1YS38</accession>
<keyword evidence="8" id="KW-1185">Reference proteome</keyword>